<evidence type="ECO:0000313" key="3">
    <source>
        <dbReference type="EMBL" id="KFP15650.1"/>
    </source>
</evidence>
<dbReference type="EMBL" id="KK501502">
    <property type="protein sequence ID" value="KFP15650.1"/>
    <property type="molecule type" value="Genomic_DNA"/>
</dbReference>
<dbReference type="PANTHER" id="PTHR10424">
    <property type="entry name" value="VIRAL ENVELOPE PROTEIN"/>
    <property type="match status" value="1"/>
</dbReference>
<dbReference type="Pfam" id="PF00429">
    <property type="entry name" value="TLV_coat"/>
    <property type="match status" value="1"/>
</dbReference>
<dbReference type="STRING" id="188379.A0A091K0N2"/>
<evidence type="ECO:0008006" key="6">
    <source>
        <dbReference type="Google" id="ProtNLM"/>
    </source>
</evidence>
<accession>A0A091K0N2</accession>
<evidence type="ECO:0000313" key="4">
    <source>
        <dbReference type="EMBL" id="KFP17331.1"/>
    </source>
</evidence>
<feature type="transmembrane region" description="Helical" evidence="1">
    <location>
        <begin position="166"/>
        <end position="190"/>
    </location>
</feature>
<keyword evidence="1" id="KW-1133">Transmembrane helix</keyword>
<organism evidence="4 5">
    <name type="scientific">Egretta garzetta</name>
    <name type="common">Little egret</name>
    <dbReference type="NCBI Taxonomy" id="188379"/>
    <lineage>
        <taxon>Eukaryota</taxon>
        <taxon>Metazoa</taxon>
        <taxon>Chordata</taxon>
        <taxon>Craniata</taxon>
        <taxon>Vertebrata</taxon>
        <taxon>Euteleostomi</taxon>
        <taxon>Archelosauria</taxon>
        <taxon>Archosauria</taxon>
        <taxon>Dinosauria</taxon>
        <taxon>Saurischia</taxon>
        <taxon>Theropoda</taxon>
        <taxon>Coelurosauria</taxon>
        <taxon>Aves</taxon>
        <taxon>Neognathae</taxon>
        <taxon>Neoaves</taxon>
        <taxon>Aequornithes</taxon>
        <taxon>Pelecaniformes</taxon>
        <taxon>Ardeidae</taxon>
        <taxon>Egretta</taxon>
    </lineage>
</organism>
<dbReference type="Proteomes" id="UP000053119">
    <property type="component" value="Unassembled WGS sequence"/>
</dbReference>
<dbReference type="PANTHER" id="PTHR10424:SF82">
    <property type="entry name" value="ENVELOPE GLYCOPROTEIN-RELATED"/>
    <property type="match status" value="1"/>
</dbReference>
<dbReference type="EMBL" id="KK501502">
    <property type="protein sequence ID" value="KFP15649.1"/>
    <property type="molecule type" value="Genomic_DNA"/>
</dbReference>
<protein>
    <recommendedName>
        <fullName evidence="6">ENV1 protein</fullName>
    </recommendedName>
</protein>
<dbReference type="CDD" id="cd09851">
    <property type="entry name" value="HTLV-1-like_HR1-HR2"/>
    <property type="match status" value="1"/>
</dbReference>
<dbReference type="SUPFAM" id="SSF58069">
    <property type="entry name" value="Virus ectodomain"/>
    <property type="match status" value="1"/>
</dbReference>
<dbReference type="Gene3D" id="1.10.287.210">
    <property type="match status" value="1"/>
</dbReference>
<keyword evidence="1" id="KW-0472">Membrane</keyword>
<name>A0A091K0N2_EGRGA</name>
<proteinExistence type="predicted"/>
<feature type="non-terminal residue" evidence="4">
    <location>
        <position position="1"/>
    </location>
</feature>
<feature type="non-terminal residue" evidence="4">
    <location>
        <position position="342"/>
    </location>
</feature>
<gene>
    <name evidence="2" type="ORF">Z169_02657</name>
    <name evidence="3" type="ORF">Z169_02658</name>
    <name evidence="4" type="ORF">Z169_05402</name>
</gene>
<evidence type="ECO:0000313" key="2">
    <source>
        <dbReference type="EMBL" id="KFP15649.1"/>
    </source>
</evidence>
<keyword evidence="5" id="KW-1185">Reference proteome</keyword>
<feature type="transmembrane region" description="Helical" evidence="1">
    <location>
        <begin position="297"/>
        <end position="323"/>
    </location>
</feature>
<sequence>LWAVMEATYKTLNATNPNFTTSCWLCYDTQPPFYEGIAVSSPYNTSKENHPHECNWKEKKPRITLQQVRGSGWCIGKGSGNLNPLCAKTTADLAPDVKWVLPSPGAWWVCALSGLTPCLSTAIIMKDASELCIQVIVIPRILAHNEESMYLYWDTSIHRISKREPISAVTIATLLGLGVAGTATGAASLVQQQQRFSSLRAAVDEDLMKIEKSISYLEKSLTSLSEVVLQNRRGLNLLFLQQGGVCAALGEECCFYADHTGVVRDSLAKLREGLEKRKREREAQSSWYESWHNWPPWLTTLISTIAGPLVILLLALTFGPCILSRLVSFVKDRLGAVPLMVI</sequence>
<evidence type="ECO:0000313" key="5">
    <source>
        <dbReference type="Proteomes" id="UP000053119"/>
    </source>
</evidence>
<keyword evidence="1" id="KW-0812">Transmembrane</keyword>
<reference evidence="4 5" key="1">
    <citation type="submission" date="2014-04" db="EMBL/GenBank/DDBJ databases">
        <title>Genome evolution of avian class.</title>
        <authorList>
            <person name="Zhang G."/>
            <person name="Li C."/>
        </authorList>
    </citation>
    <scope>NUCLEOTIDE SEQUENCE [LARGE SCALE GENOMIC DNA]</scope>
    <source>
        <strain evidence="4">BGI_Z169</strain>
    </source>
</reference>
<dbReference type="EMBL" id="KK501726">
    <property type="protein sequence ID" value="KFP17331.1"/>
    <property type="molecule type" value="Genomic_DNA"/>
</dbReference>
<dbReference type="InterPro" id="IPR018154">
    <property type="entry name" value="TLV/ENV_coat_polyprotein"/>
</dbReference>
<evidence type="ECO:0000256" key="1">
    <source>
        <dbReference type="SAM" id="Phobius"/>
    </source>
</evidence>
<dbReference type="AlphaFoldDB" id="A0A091K0N2"/>